<dbReference type="RefSeq" id="WP_106002647.1">
    <property type="nucleotide sequence ID" value="NZ_CP027527.1"/>
</dbReference>
<proteinExistence type="predicted"/>
<protein>
    <submittedName>
        <fullName evidence="2">Secreted protein</fullName>
    </submittedName>
</protein>
<evidence type="ECO:0000256" key="1">
    <source>
        <dbReference type="SAM" id="SignalP"/>
    </source>
</evidence>
<gene>
    <name evidence="2" type="ORF">MGR_1122</name>
</gene>
<name>A4TTP8_9PROT</name>
<dbReference type="EMBL" id="CU459003">
    <property type="protein sequence ID" value="CAM74005.1"/>
    <property type="molecule type" value="Genomic_DNA"/>
</dbReference>
<reference evidence="2" key="1">
    <citation type="journal article" date="2007" name="J. Bacteriol.">
        <title>Comparative genome analysis of four magnetotactic bacteria reveals a complex set of group-specific genes implicated in magnetosome biomineralization and function.</title>
        <authorList>
            <person name="Richter M."/>
            <person name="Kube M."/>
            <person name="Bazylinski D.A."/>
            <person name="Lombardot T."/>
            <person name="Gloeckner F.O."/>
            <person name="Reinhardt R."/>
            <person name="Schueler D."/>
        </authorList>
    </citation>
    <scope>NUCLEOTIDE SEQUENCE</scope>
    <source>
        <strain evidence="2">MSR-1</strain>
    </source>
</reference>
<feature type="signal peptide" evidence="1">
    <location>
        <begin position="1"/>
        <end position="20"/>
    </location>
</feature>
<keyword evidence="1" id="KW-0732">Signal</keyword>
<accession>A4TTP8</accession>
<dbReference type="AlphaFoldDB" id="A4TTP8"/>
<organism evidence="2">
    <name type="scientific">Magnetospirillum gryphiswaldense</name>
    <dbReference type="NCBI Taxonomy" id="55518"/>
    <lineage>
        <taxon>Bacteria</taxon>
        <taxon>Pseudomonadati</taxon>
        <taxon>Pseudomonadota</taxon>
        <taxon>Alphaproteobacteria</taxon>
        <taxon>Rhodospirillales</taxon>
        <taxon>Rhodospirillaceae</taxon>
        <taxon>Magnetospirillum</taxon>
    </lineage>
</organism>
<evidence type="ECO:0000313" key="2">
    <source>
        <dbReference type="EMBL" id="CAM74005.1"/>
    </source>
</evidence>
<sequence length="174" mass="18759">MVGWRICGLSIVFVAAAAIAQEVPRPVLHPPSTEAERALAAVLGQGDNEAGSYDFLTDRDGGRKTHGAKFDGYFSPSLLAAIAAHERKLVKQNCGGVYVDGDVCGFAVSPLTCVQDMPADGYRFATERTQVNSVQVAVGWDTYGAVIARYRLIKNPGRWVIDAISCPDGPRFNW</sequence>
<feature type="chain" id="PRO_5002674372" evidence="1">
    <location>
        <begin position="21"/>
        <end position="174"/>
    </location>
</feature>